<evidence type="ECO:0000256" key="3">
    <source>
        <dbReference type="ARBA" id="ARBA00022777"/>
    </source>
</evidence>
<dbReference type="SUPFAM" id="SSF55785">
    <property type="entry name" value="PYP-like sensor domain (PAS domain)"/>
    <property type="match status" value="2"/>
</dbReference>
<dbReference type="InterPro" id="IPR035965">
    <property type="entry name" value="PAS-like_dom_sf"/>
</dbReference>
<dbReference type="Pfam" id="PF00015">
    <property type="entry name" value="MCPsignal"/>
    <property type="match status" value="1"/>
</dbReference>
<proteinExistence type="inferred from homology"/>
<dbReference type="InterPro" id="IPR001610">
    <property type="entry name" value="PAC"/>
</dbReference>
<protein>
    <submittedName>
        <fullName evidence="8">Methyl-accepting chemotaxis protein</fullName>
    </submittedName>
</protein>
<organism evidence="8 9">
    <name type="scientific">Metapseudomonas otitidis</name>
    <dbReference type="NCBI Taxonomy" id="319939"/>
    <lineage>
        <taxon>Bacteria</taxon>
        <taxon>Pseudomonadati</taxon>
        <taxon>Pseudomonadota</taxon>
        <taxon>Gammaproteobacteria</taxon>
        <taxon>Pseudomonadales</taxon>
        <taxon>Pseudomonadaceae</taxon>
        <taxon>Metapseudomonas</taxon>
    </lineage>
</organism>
<keyword evidence="3" id="KW-0808">Transferase</keyword>
<keyword evidence="6" id="KW-0807">Transducer</keyword>
<gene>
    <name evidence="8" type="ORF">WP8S17C03_16200</name>
</gene>
<dbReference type="PANTHER" id="PTHR32089:SF119">
    <property type="entry name" value="METHYL-ACCEPTING CHEMOTAXIS PROTEIN CTPL"/>
    <property type="match status" value="1"/>
</dbReference>
<dbReference type="InterPro" id="IPR004090">
    <property type="entry name" value="Chemotax_Me-accpt_rcpt"/>
</dbReference>
<comment type="similarity">
    <text evidence="7">Belongs to the methyl-accepting chemotaxis (MCP) protein family.</text>
</comment>
<dbReference type="EMBL" id="AP022213">
    <property type="protein sequence ID" value="BBT15571.1"/>
    <property type="molecule type" value="Genomic_DNA"/>
</dbReference>
<evidence type="ECO:0000256" key="1">
    <source>
        <dbReference type="ARBA" id="ARBA00004141"/>
    </source>
</evidence>
<dbReference type="Pfam" id="PF08447">
    <property type="entry name" value="PAS_3"/>
    <property type="match status" value="1"/>
</dbReference>
<dbReference type="PROSITE" id="PS50111">
    <property type="entry name" value="CHEMOTAXIS_TRANSDUC_2"/>
    <property type="match status" value="1"/>
</dbReference>
<dbReference type="CDD" id="cd11386">
    <property type="entry name" value="MCP_signal"/>
    <property type="match status" value="1"/>
</dbReference>
<dbReference type="PROSITE" id="PS50113">
    <property type="entry name" value="PAC"/>
    <property type="match status" value="1"/>
</dbReference>
<keyword evidence="2" id="KW-0812">Transmembrane</keyword>
<keyword evidence="3" id="KW-0418">Kinase</keyword>
<dbReference type="Pfam" id="PF08448">
    <property type="entry name" value="PAS_4"/>
    <property type="match status" value="1"/>
</dbReference>
<dbReference type="RefSeq" id="WP_074969025.1">
    <property type="nucleotide sequence ID" value="NZ_AP022213.1"/>
</dbReference>
<dbReference type="SMART" id="SM00091">
    <property type="entry name" value="PAS"/>
    <property type="match status" value="2"/>
</dbReference>
<keyword evidence="5" id="KW-0472">Membrane</keyword>
<evidence type="ECO:0000256" key="4">
    <source>
        <dbReference type="ARBA" id="ARBA00022989"/>
    </source>
</evidence>
<dbReference type="GO" id="GO:0006935">
    <property type="term" value="P:chemotaxis"/>
    <property type="evidence" value="ECO:0007669"/>
    <property type="project" value="InterPro"/>
</dbReference>
<dbReference type="GO" id="GO:0004888">
    <property type="term" value="F:transmembrane signaling receptor activity"/>
    <property type="evidence" value="ECO:0007669"/>
    <property type="project" value="InterPro"/>
</dbReference>
<name>A0A1I0TLU3_9GAMM</name>
<dbReference type="Gene3D" id="3.30.450.20">
    <property type="entry name" value="PAS domain"/>
    <property type="match status" value="2"/>
</dbReference>
<dbReference type="GO" id="GO:0007165">
    <property type="term" value="P:signal transduction"/>
    <property type="evidence" value="ECO:0007669"/>
    <property type="project" value="UniProtKB-KW"/>
</dbReference>
<dbReference type="SMART" id="SM00283">
    <property type="entry name" value="MA"/>
    <property type="match status" value="1"/>
</dbReference>
<dbReference type="Gene3D" id="1.10.287.950">
    <property type="entry name" value="Methyl-accepting chemotaxis protein"/>
    <property type="match status" value="1"/>
</dbReference>
<dbReference type="GO" id="GO:0016020">
    <property type="term" value="C:membrane"/>
    <property type="evidence" value="ECO:0007669"/>
    <property type="project" value="UniProtKB-SubCell"/>
</dbReference>
<evidence type="ECO:0000313" key="8">
    <source>
        <dbReference type="EMBL" id="BBT15571.1"/>
    </source>
</evidence>
<dbReference type="CDD" id="cd00130">
    <property type="entry name" value="PAS"/>
    <property type="match status" value="2"/>
</dbReference>
<dbReference type="InterPro" id="IPR004089">
    <property type="entry name" value="MCPsignal_dom"/>
</dbReference>
<dbReference type="GO" id="GO:0016301">
    <property type="term" value="F:kinase activity"/>
    <property type="evidence" value="ECO:0007669"/>
    <property type="project" value="UniProtKB-KW"/>
</dbReference>
<dbReference type="SUPFAM" id="SSF58104">
    <property type="entry name" value="Methyl-accepting chemotaxis protein (MCP) signaling domain"/>
    <property type="match status" value="1"/>
</dbReference>
<dbReference type="PRINTS" id="PR00260">
    <property type="entry name" value="CHEMTRNSDUCR"/>
</dbReference>
<comment type="subcellular location">
    <subcellularLocation>
        <location evidence="1">Membrane</location>
        <topology evidence="1">Multi-pass membrane protein</topology>
    </subcellularLocation>
</comment>
<evidence type="ECO:0000256" key="7">
    <source>
        <dbReference type="ARBA" id="ARBA00029447"/>
    </source>
</evidence>
<dbReference type="PANTHER" id="PTHR32089">
    <property type="entry name" value="METHYL-ACCEPTING CHEMOTAXIS PROTEIN MCPB"/>
    <property type="match status" value="1"/>
</dbReference>
<evidence type="ECO:0000256" key="6">
    <source>
        <dbReference type="ARBA" id="ARBA00023224"/>
    </source>
</evidence>
<keyword evidence="4" id="KW-1133">Transmembrane helix</keyword>
<dbReference type="InterPro" id="IPR013655">
    <property type="entry name" value="PAS_fold_3"/>
</dbReference>
<dbReference type="STRING" id="319939.SAMN05216263_105104"/>
<sequence length="451" mass="49782">MFSFTTPGKKVLAELLATLERSEDNLSAIDRATGMIEFLPDGTVIGVNSNFLTLFHYSLEQVMGKHHRVFCPPALTRTPEYEQLWTTLRSGQVVKGVFHRQDSRGRAVWLEACYSPVFSKGKVTRILKLAYDITARMEQDADVHSRLKALNRSMAIVEFTPTGNVLDANQKFLLTMGYSLQEVRGKSHRVFCPADYVQSAEYSQLWSQLNQGQYLAGQYKRLRKNGSSVWLEATYNPVFNAEGELVKVVKFAADITERVEKYEQDSRSASTAYHISVETERVAENGSEIIHSAAREMRGIAEDVNVSTTIVEQLGSRSERITAIVNTIRSIADQTNLLALNAAIEAARAGDQGRGFAVVADEVRQLAGRTSSATTEIAEMIGMILSETRQAVDSMKSTLQRAEAGMALADQAGVVVEQIRQGTNDAVQAVSMFANLLDESEVKSGAWQAGH</sequence>
<dbReference type="AlphaFoldDB" id="A0A1I0TLU3"/>
<dbReference type="InterPro" id="IPR000700">
    <property type="entry name" value="PAS-assoc_C"/>
</dbReference>
<evidence type="ECO:0000256" key="5">
    <source>
        <dbReference type="ARBA" id="ARBA00023136"/>
    </source>
</evidence>
<accession>A0A1I0TLU3</accession>
<evidence type="ECO:0000313" key="9">
    <source>
        <dbReference type="Proteomes" id="UP000515591"/>
    </source>
</evidence>
<dbReference type="NCBIfam" id="TIGR00229">
    <property type="entry name" value="sensory_box"/>
    <property type="match status" value="2"/>
</dbReference>
<reference evidence="8 9" key="1">
    <citation type="submission" date="2019-12" db="EMBL/GenBank/DDBJ databases">
        <title>complete genome sequences of Pseudomonas otitidis str. WP8-S17-CRE-03 isolated from wastewater treatment plant effluent.</title>
        <authorList>
            <person name="Sekizuka T."/>
            <person name="Itokawa K."/>
            <person name="Yatsu K."/>
            <person name="Inamine Y."/>
            <person name="Kuroda M."/>
        </authorList>
    </citation>
    <scope>NUCLEOTIDE SEQUENCE [LARGE SCALE GENOMIC DNA]</scope>
    <source>
        <strain evidence="8 9">WP8-S17-CRE-03</strain>
    </source>
</reference>
<evidence type="ECO:0000256" key="2">
    <source>
        <dbReference type="ARBA" id="ARBA00022692"/>
    </source>
</evidence>
<dbReference type="InterPro" id="IPR000014">
    <property type="entry name" value="PAS"/>
</dbReference>
<dbReference type="Proteomes" id="UP000515591">
    <property type="component" value="Chromosome"/>
</dbReference>
<dbReference type="InterPro" id="IPR013656">
    <property type="entry name" value="PAS_4"/>
</dbReference>
<dbReference type="SMART" id="SM00086">
    <property type="entry name" value="PAC"/>
    <property type="match status" value="2"/>
</dbReference>